<dbReference type="AlphaFoldDB" id="A0A9D3LJC3"/>
<sequence length="648" mass="72079">MKGHNKLMMRALYLLLPFPLLLAIPVSASHNSTAEPHNGSATVTVQGVTAGGVTDQLNAPITETEDYSAAQALALLDRETTNAIEHRDEGFERDFNSHNTTSGNSYITANVISGQATREDGAWYTTPPNLRTEESQNDMTGKTVSHNTYKMEWPTKSTSTTDPFPSNTELHNNSAVRDGDLNNTAIWADGANTSTMPPHTETDFNSTVTRTYRDSYPAVHEEHVTDSYPTVDKENVTDSYPTVHEENVTDSYPTVHEENVTDSYPTVDKENVTDSYPTVDKENVTDSYPTVHEENVTDSYPTVHEENVTDSYPTVDKENVTDSYPTVDKENVTDSYATVDKENVTDSYPAVQEENVTDSYPTVQEGNVTDSYPAVQEENVTDPYPTVQEGNVTDSYPTVQEGNVTDSYPAVQEGNVTDSYPAVQEENVTDSYPAVQEENVTDSYPTVQEGNVTDSYPTVQEGNVADSYPNVQEGNVTDSYPNVQEENVTDLCTNKNKTTQDKPSFPSAHRKLICFIILWVLGVTATVFLWVTVFLGVRLSIQRKRKRGGVDEEETRGAEQRGTSLWLRPTGTAEERAEFWYANGSCAAPGGTGPNERRERRTGEGDETRRKERETEDLWVQPKVTLAEITEFWYAHGKAKQDEDSEQL</sequence>
<accession>A0A9D3LJC3</accession>
<organism evidence="4 5">
    <name type="scientific">Anguilla anguilla</name>
    <name type="common">European freshwater eel</name>
    <name type="synonym">Muraena anguilla</name>
    <dbReference type="NCBI Taxonomy" id="7936"/>
    <lineage>
        <taxon>Eukaryota</taxon>
        <taxon>Metazoa</taxon>
        <taxon>Chordata</taxon>
        <taxon>Craniata</taxon>
        <taxon>Vertebrata</taxon>
        <taxon>Euteleostomi</taxon>
        <taxon>Actinopterygii</taxon>
        <taxon>Neopterygii</taxon>
        <taxon>Teleostei</taxon>
        <taxon>Anguilliformes</taxon>
        <taxon>Anguillidae</taxon>
        <taxon>Anguilla</taxon>
    </lineage>
</organism>
<dbReference type="EMBL" id="JAFIRN010000017">
    <property type="protein sequence ID" value="KAG5832022.1"/>
    <property type="molecule type" value="Genomic_DNA"/>
</dbReference>
<keyword evidence="2" id="KW-0812">Transmembrane</keyword>
<feature type="compositionally biased region" description="Polar residues" evidence="1">
    <location>
        <begin position="469"/>
        <end position="478"/>
    </location>
</feature>
<evidence type="ECO:0000256" key="1">
    <source>
        <dbReference type="SAM" id="MobiDB-lite"/>
    </source>
</evidence>
<feature type="chain" id="PRO_5038626015" evidence="3">
    <location>
        <begin position="24"/>
        <end position="648"/>
    </location>
</feature>
<gene>
    <name evidence="4" type="ORF">ANANG_G00286700</name>
</gene>
<evidence type="ECO:0000313" key="5">
    <source>
        <dbReference type="Proteomes" id="UP001044222"/>
    </source>
</evidence>
<feature type="transmembrane region" description="Helical" evidence="2">
    <location>
        <begin position="516"/>
        <end position="537"/>
    </location>
</feature>
<feature type="compositionally biased region" description="Polar residues" evidence="1">
    <location>
        <begin position="155"/>
        <end position="177"/>
    </location>
</feature>
<feature type="region of interest" description="Disordered" evidence="1">
    <location>
        <begin position="584"/>
        <end position="617"/>
    </location>
</feature>
<comment type="caution">
    <text evidence="4">The sequence shown here is derived from an EMBL/GenBank/DDBJ whole genome shotgun (WGS) entry which is preliminary data.</text>
</comment>
<evidence type="ECO:0000256" key="3">
    <source>
        <dbReference type="SAM" id="SignalP"/>
    </source>
</evidence>
<feature type="compositionally biased region" description="Basic and acidic residues" evidence="1">
    <location>
        <begin position="595"/>
        <end position="616"/>
    </location>
</feature>
<keyword evidence="2" id="KW-1133">Transmembrane helix</keyword>
<protein>
    <submittedName>
        <fullName evidence="4">Uncharacterized protein</fullName>
    </submittedName>
</protein>
<proteinExistence type="predicted"/>
<evidence type="ECO:0000256" key="2">
    <source>
        <dbReference type="SAM" id="Phobius"/>
    </source>
</evidence>
<dbReference type="Proteomes" id="UP001044222">
    <property type="component" value="Chromosome 17"/>
</dbReference>
<evidence type="ECO:0000313" key="4">
    <source>
        <dbReference type="EMBL" id="KAG5832022.1"/>
    </source>
</evidence>
<feature type="region of interest" description="Disordered" evidence="1">
    <location>
        <begin position="445"/>
        <end position="478"/>
    </location>
</feature>
<feature type="signal peptide" evidence="3">
    <location>
        <begin position="1"/>
        <end position="23"/>
    </location>
</feature>
<feature type="region of interest" description="Disordered" evidence="1">
    <location>
        <begin position="153"/>
        <end position="177"/>
    </location>
</feature>
<feature type="compositionally biased region" description="Polar residues" evidence="1">
    <location>
        <begin position="445"/>
        <end position="461"/>
    </location>
</feature>
<name>A0A9D3LJC3_ANGAN</name>
<keyword evidence="2" id="KW-0472">Membrane</keyword>
<reference evidence="4" key="1">
    <citation type="submission" date="2021-01" db="EMBL/GenBank/DDBJ databases">
        <title>A chromosome-scale assembly of European eel, Anguilla anguilla.</title>
        <authorList>
            <person name="Henkel C."/>
            <person name="Jong-Raadsen S.A."/>
            <person name="Dufour S."/>
            <person name="Weltzien F.-A."/>
            <person name="Palstra A.P."/>
            <person name="Pelster B."/>
            <person name="Spaink H.P."/>
            <person name="Van Den Thillart G.E."/>
            <person name="Jansen H."/>
            <person name="Zahm M."/>
            <person name="Klopp C."/>
            <person name="Cedric C."/>
            <person name="Louis A."/>
            <person name="Berthelot C."/>
            <person name="Parey E."/>
            <person name="Roest Crollius H."/>
            <person name="Montfort J."/>
            <person name="Robinson-Rechavi M."/>
            <person name="Bucao C."/>
            <person name="Bouchez O."/>
            <person name="Gislard M."/>
            <person name="Lluch J."/>
            <person name="Milhes M."/>
            <person name="Lampietro C."/>
            <person name="Lopez Roques C."/>
            <person name="Donnadieu C."/>
            <person name="Braasch I."/>
            <person name="Desvignes T."/>
            <person name="Postlethwait J."/>
            <person name="Bobe J."/>
            <person name="Guiguen Y."/>
            <person name="Dirks R."/>
        </authorList>
    </citation>
    <scope>NUCLEOTIDE SEQUENCE</scope>
    <source>
        <strain evidence="4">Tag_6206</strain>
        <tissue evidence="4">Liver</tissue>
    </source>
</reference>
<keyword evidence="5" id="KW-1185">Reference proteome</keyword>
<keyword evidence="3" id="KW-0732">Signal</keyword>